<name>W5SI49_9SPIR</name>
<feature type="domain" description="Flagellar basal body rod protein N-terminal" evidence="8">
    <location>
        <begin position="9"/>
        <end position="37"/>
    </location>
</feature>
<protein>
    <recommendedName>
        <fullName evidence="3 6">Flagellar basal-body rod protein FlgG</fullName>
    </recommendedName>
</protein>
<dbReference type="PANTHER" id="PTHR30435:SF19">
    <property type="entry name" value="FLAGELLAR BASAL-BODY ROD PROTEIN FLGG"/>
    <property type="match status" value="1"/>
</dbReference>
<dbReference type="PATRIC" id="fig|1293575.3.peg.780"/>
<dbReference type="InterPro" id="IPR053967">
    <property type="entry name" value="LlgE_F_G-like_D1"/>
</dbReference>
<dbReference type="InterPro" id="IPR020013">
    <property type="entry name" value="Flagellar_FlgE/F/G"/>
</dbReference>
<keyword evidence="11" id="KW-0966">Cell projection</keyword>
<keyword evidence="11" id="KW-0969">Cilium</keyword>
<dbReference type="NCBIfam" id="TIGR02488">
    <property type="entry name" value="flgG_G_neg"/>
    <property type="match status" value="1"/>
</dbReference>
<evidence type="ECO:0000256" key="4">
    <source>
        <dbReference type="ARBA" id="ARBA00023143"/>
    </source>
</evidence>
<evidence type="ECO:0000259" key="9">
    <source>
        <dbReference type="Pfam" id="PF06429"/>
    </source>
</evidence>
<accession>W5SI49</accession>
<evidence type="ECO:0000256" key="7">
    <source>
        <dbReference type="RuleBase" id="RU362116"/>
    </source>
</evidence>
<dbReference type="AlphaFoldDB" id="W5SI49"/>
<organism evidence="11 12">
    <name type="scientific">Borrelia crocidurae DOU</name>
    <dbReference type="NCBI Taxonomy" id="1293575"/>
    <lineage>
        <taxon>Bacteria</taxon>
        <taxon>Pseudomonadati</taxon>
        <taxon>Spirochaetota</taxon>
        <taxon>Spirochaetia</taxon>
        <taxon>Spirochaetales</taxon>
        <taxon>Borreliaceae</taxon>
        <taxon>Borrelia</taxon>
    </lineage>
</organism>
<evidence type="ECO:0000313" key="12">
    <source>
        <dbReference type="Proteomes" id="UP000019337"/>
    </source>
</evidence>
<feature type="domain" description="Flagellar basal-body/hook protein C-terminal" evidence="9">
    <location>
        <begin position="219"/>
        <end position="264"/>
    </location>
</feature>
<reference evidence="11" key="1">
    <citation type="submission" date="2013-02" db="EMBL/GenBank/DDBJ databases">
        <title>Comparative genomics of Borrelia species.</title>
        <authorList>
            <person name="Schwan T.G."/>
            <person name="Raffel S.J."/>
            <person name="Porcella S.F."/>
        </authorList>
    </citation>
    <scope>NUCLEOTIDE SEQUENCE [LARGE SCALE GENOMIC DNA]</scope>
    <source>
        <strain evidence="11">DOU</strain>
    </source>
</reference>
<evidence type="ECO:0000259" key="10">
    <source>
        <dbReference type="Pfam" id="PF22692"/>
    </source>
</evidence>
<dbReference type="InterPro" id="IPR012834">
    <property type="entry name" value="FlgG_G_neg"/>
</dbReference>
<dbReference type="Pfam" id="PF22692">
    <property type="entry name" value="LlgE_F_G_D1"/>
    <property type="match status" value="1"/>
</dbReference>
<evidence type="ECO:0000313" key="11">
    <source>
        <dbReference type="EMBL" id="AHH06839.1"/>
    </source>
</evidence>
<evidence type="ECO:0000259" key="8">
    <source>
        <dbReference type="Pfam" id="PF00460"/>
    </source>
</evidence>
<gene>
    <name evidence="11" type="ORF">BCD_0773</name>
</gene>
<dbReference type="InterPro" id="IPR019776">
    <property type="entry name" value="Flagellar_basal_body_rod_CS"/>
</dbReference>
<dbReference type="InterPro" id="IPR037925">
    <property type="entry name" value="FlgE/F/G-like"/>
</dbReference>
<comment type="similarity">
    <text evidence="2 7">Belongs to the flagella basal body rod proteins family.</text>
</comment>
<keyword evidence="11" id="KW-0282">Flagellum</keyword>
<dbReference type="Pfam" id="PF00460">
    <property type="entry name" value="Flg_bb_rod"/>
    <property type="match status" value="1"/>
</dbReference>
<keyword evidence="12" id="KW-1185">Reference proteome</keyword>
<dbReference type="GO" id="GO:0071978">
    <property type="term" value="P:bacterial-type flagellum-dependent swarming motility"/>
    <property type="evidence" value="ECO:0007669"/>
    <property type="project" value="TreeGrafter"/>
</dbReference>
<evidence type="ECO:0000256" key="6">
    <source>
        <dbReference type="NCBIfam" id="TIGR02488"/>
    </source>
</evidence>
<dbReference type="NCBIfam" id="TIGR03506">
    <property type="entry name" value="FlgEFG_subfam"/>
    <property type="match status" value="2"/>
</dbReference>
<dbReference type="SUPFAM" id="SSF117143">
    <property type="entry name" value="Flagellar hook protein flgE"/>
    <property type="match status" value="1"/>
</dbReference>
<dbReference type="InterPro" id="IPR001444">
    <property type="entry name" value="Flag_bb_rod_N"/>
</dbReference>
<proteinExistence type="inferred from homology"/>
<evidence type="ECO:0000256" key="2">
    <source>
        <dbReference type="ARBA" id="ARBA00009677"/>
    </source>
</evidence>
<dbReference type="GO" id="GO:0009426">
    <property type="term" value="C:bacterial-type flagellum basal body, distal rod"/>
    <property type="evidence" value="ECO:0007669"/>
    <property type="project" value="UniProtKB-UniRule"/>
</dbReference>
<dbReference type="Pfam" id="PF06429">
    <property type="entry name" value="Flg_bbr_C"/>
    <property type="match status" value="1"/>
</dbReference>
<keyword evidence="4 7" id="KW-0975">Bacterial flagellum</keyword>
<dbReference type="Proteomes" id="UP000019337">
    <property type="component" value="Chromosome"/>
</dbReference>
<comment type="subunit">
    <text evidence="5">The basal body constitutes a major portion of the flagellar organelle and consists of four rings (L,P,S, and M) mounted on a central rod. The rod consists of about 26 subunits of FlgG in the distal portion, and FlgB, FlgC and FlgF are thought to build up the proximal portion of the rod with about 6 subunits each.</text>
</comment>
<dbReference type="NCBIfam" id="NF009456">
    <property type="entry name" value="PRK12816.1"/>
    <property type="match status" value="1"/>
</dbReference>
<dbReference type="EMBL" id="CP004267">
    <property type="protein sequence ID" value="AHH06839.1"/>
    <property type="molecule type" value="Genomic_DNA"/>
</dbReference>
<feature type="domain" description="Flagellar hook protein FlgE/F/G-like D1" evidence="10">
    <location>
        <begin position="98"/>
        <end position="163"/>
    </location>
</feature>
<dbReference type="InterPro" id="IPR010930">
    <property type="entry name" value="Flg_bb/hook_C_dom"/>
</dbReference>
<evidence type="ECO:0000256" key="5">
    <source>
        <dbReference type="ARBA" id="ARBA00025933"/>
    </source>
</evidence>
<dbReference type="PANTHER" id="PTHR30435">
    <property type="entry name" value="FLAGELLAR PROTEIN"/>
    <property type="match status" value="1"/>
</dbReference>
<sequence>MYMMRALWTSASGMKAQQYNVDTIANNLSNVNTIGFKKIRAEFEDLIYQTQRRAGTPATEDTVTPLGNQVGHGTKVSATHRLFEQGNLQVTNLNTDVAIEGDGFYKVLLSDGTYGYTRDGSFKIDANGNLVTNQGYILLPEISFPEEYIKNSIAISQEGIISVKINEGLESIELGQIEIARFINPAGLNAIGNNIFKETIGSGEEISGIPGSNGMGKLKQGMLEMSNVAIAEEMVTMIVAQRAYEINSKAIHTSDNMLGIANNLKKQ</sequence>
<dbReference type="PROSITE" id="PS00588">
    <property type="entry name" value="FLAGELLA_BB_ROD"/>
    <property type="match status" value="1"/>
</dbReference>
<evidence type="ECO:0000256" key="1">
    <source>
        <dbReference type="ARBA" id="ARBA00004117"/>
    </source>
</evidence>
<dbReference type="HOGENOM" id="CLU_013687_0_1_12"/>
<comment type="subcellular location">
    <subcellularLocation>
        <location evidence="1 7">Bacterial flagellum basal body</location>
    </subcellularLocation>
</comment>
<evidence type="ECO:0000256" key="3">
    <source>
        <dbReference type="ARBA" id="ARBA00017948"/>
    </source>
</evidence>